<protein>
    <submittedName>
        <fullName evidence="2">Uncharacterized protein</fullName>
    </submittedName>
</protein>
<evidence type="ECO:0000313" key="2">
    <source>
        <dbReference type="EMBL" id="GEM47674.1"/>
    </source>
</evidence>
<name>A0A511N475_DEIC1</name>
<keyword evidence="3" id="KW-1185">Reference proteome</keyword>
<keyword evidence="1" id="KW-1133">Transmembrane helix</keyword>
<comment type="caution">
    <text evidence="2">The sequence shown here is derived from an EMBL/GenBank/DDBJ whole genome shotgun (WGS) entry which is preliminary data.</text>
</comment>
<dbReference type="EMBL" id="BJXB01000014">
    <property type="protein sequence ID" value="GEM47674.1"/>
    <property type="molecule type" value="Genomic_DNA"/>
</dbReference>
<proteinExistence type="predicted"/>
<dbReference type="AlphaFoldDB" id="A0A511N475"/>
<evidence type="ECO:0000313" key="3">
    <source>
        <dbReference type="Proteomes" id="UP000321306"/>
    </source>
</evidence>
<gene>
    <name evidence="2" type="ORF">DC3_33090</name>
</gene>
<keyword evidence="1" id="KW-0812">Transmembrane</keyword>
<keyword evidence="1" id="KW-0472">Membrane</keyword>
<dbReference type="Proteomes" id="UP000321306">
    <property type="component" value="Unassembled WGS sequence"/>
</dbReference>
<sequence length="140" mass="15192">MTREMILSGHRTVTVILGLILLIHVLTIISSLLQGNFGLPQLIRVGLTFWLAWSVYRGSAVARWIMVVLLVFAAITTFNGGMHLTELSARVSETLQNPGALKGVIFMAYGMATAYGLSAIALAFMPNVKAYFAYVQGQAS</sequence>
<evidence type="ECO:0000256" key="1">
    <source>
        <dbReference type="SAM" id="Phobius"/>
    </source>
</evidence>
<reference evidence="2 3" key="1">
    <citation type="submission" date="2019-07" db="EMBL/GenBank/DDBJ databases">
        <title>Whole genome shotgun sequence of Deinococcus cellulosilyticus NBRC 106333.</title>
        <authorList>
            <person name="Hosoyama A."/>
            <person name="Uohara A."/>
            <person name="Ohji S."/>
            <person name="Ichikawa N."/>
        </authorList>
    </citation>
    <scope>NUCLEOTIDE SEQUENCE [LARGE SCALE GENOMIC DNA]</scope>
    <source>
        <strain evidence="2 3">NBRC 106333</strain>
    </source>
</reference>
<feature type="transmembrane region" description="Helical" evidence="1">
    <location>
        <begin position="12"/>
        <end position="33"/>
    </location>
</feature>
<feature type="transmembrane region" description="Helical" evidence="1">
    <location>
        <begin position="63"/>
        <end position="84"/>
    </location>
</feature>
<feature type="transmembrane region" description="Helical" evidence="1">
    <location>
        <begin position="104"/>
        <end position="124"/>
    </location>
</feature>
<organism evidence="2 3">
    <name type="scientific">Deinococcus cellulosilyticus (strain DSM 18568 / NBRC 106333 / KACC 11606 / 5516J-15)</name>
    <dbReference type="NCBI Taxonomy" id="1223518"/>
    <lineage>
        <taxon>Bacteria</taxon>
        <taxon>Thermotogati</taxon>
        <taxon>Deinococcota</taxon>
        <taxon>Deinococci</taxon>
        <taxon>Deinococcales</taxon>
        <taxon>Deinococcaceae</taxon>
        <taxon>Deinococcus</taxon>
    </lineage>
</organism>
<dbReference type="RefSeq" id="WP_146886100.1">
    <property type="nucleotide sequence ID" value="NZ_BJXB01000014.1"/>
</dbReference>
<accession>A0A511N475</accession>